<gene>
    <name evidence="2" type="ORF">ACJMK2_001309</name>
</gene>
<proteinExistence type="predicted"/>
<dbReference type="Proteomes" id="UP001634394">
    <property type="component" value="Unassembled WGS sequence"/>
</dbReference>
<comment type="caution">
    <text evidence="2">The sequence shown here is derived from an EMBL/GenBank/DDBJ whole genome shotgun (WGS) entry which is preliminary data.</text>
</comment>
<accession>A0ABD3XRU7</accession>
<feature type="region of interest" description="Disordered" evidence="1">
    <location>
        <begin position="1"/>
        <end position="20"/>
    </location>
</feature>
<evidence type="ECO:0000313" key="2">
    <source>
        <dbReference type="EMBL" id="KAL3888949.1"/>
    </source>
</evidence>
<evidence type="ECO:0000256" key="1">
    <source>
        <dbReference type="SAM" id="MobiDB-lite"/>
    </source>
</evidence>
<protein>
    <submittedName>
        <fullName evidence="2">Uncharacterized protein</fullName>
    </submittedName>
</protein>
<organism evidence="2 3">
    <name type="scientific">Sinanodonta woodiana</name>
    <name type="common">Chinese pond mussel</name>
    <name type="synonym">Anodonta woodiana</name>
    <dbReference type="NCBI Taxonomy" id="1069815"/>
    <lineage>
        <taxon>Eukaryota</taxon>
        <taxon>Metazoa</taxon>
        <taxon>Spiralia</taxon>
        <taxon>Lophotrochozoa</taxon>
        <taxon>Mollusca</taxon>
        <taxon>Bivalvia</taxon>
        <taxon>Autobranchia</taxon>
        <taxon>Heteroconchia</taxon>
        <taxon>Palaeoheterodonta</taxon>
        <taxon>Unionida</taxon>
        <taxon>Unionoidea</taxon>
        <taxon>Unionidae</taxon>
        <taxon>Unioninae</taxon>
        <taxon>Sinanodonta</taxon>
    </lineage>
</organism>
<keyword evidence="3" id="KW-1185">Reference proteome</keyword>
<dbReference type="EMBL" id="JBJQND010000001">
    <property type="protein sequence ID" value="KAL3888949.1"/>
    <property type="molecule type" value="Genomic_DNA"/>
</dbReference>
<name>A0ABD3XRU7_SINWO</name>
<dbReference type="AlphaFoldDB" id="A0ABD3XRU7"/>
<evidence type="ECO:0000313" key="3">
    <source>
        <dbReference type="Proteomes" id="UP001634394"/>
    </source>
</evidence>
<sequence length="100" mass="11539">MLDNENEDITNSRPELKLSEMVDMGKKGELSETPQAEHDLDVDEINEGINRQIKTKFGTLNRSSFKTRLKTTLDVKGLRDSRHALFDLAKRKIYDYPDGR</sequence>
<reference evidence="2 3" key="1">
    <citation type="submission" date="2024-11" db="EMBL/GenBank/DDBJ databases">
        <title>Chromosome-level genome assembly of the freshwater bivalve Anodonta woodiana.</title>
        <authorList>
            <person name="Chen X."/>
        </authorList>
    </citation>
    <scope>NUCLEOTIDE SEQUENCE [LARGE SCALE GENOMIC DNA]</scope>
    <source>
        <strain evidence="2">MN2024</strain>
        <tissue evidence="2">Gills</tissue>
    </source>
</reference>